<evidence type="ECO:0000256" key="2">
    <source>
        <dbReference type="ARBA" id="ARBA00022679"/>
    </source>
</evidence>
<evidence type="ECO:0000256" key="3">
    <source>
        <dbReference type="ARBA" id="ARBA00022691"/>
    </source>
</evidence>
<dbReference type="PROSITE" id="PS51687">
    <property type="entry name" value="SAM_MT_RNA_M5U"/>
    <property type="match status" value="1"/>
</dbReference>
<comment type="caution">
    <text evidence="5">Lacks conserved residue(s) required for the propagation of feature annotation.</text>
</comment>
<keyword evidence="3 5" id="KW-0949">S-adenosyl-L-methionine</keyword>
<dbReference type="Pfam" id="PF01938">
    <property type="entry name" value="TRAM"/>
    <property type="match status" value="1"/>
</dbReference>
<accession>C6M8B8</accession>
<dbReference type="SUPFAM" id="SSF50249">
    <property type="entry name" value="Nucleic acid-binding proteins"/>
    <property type="match status" value="1"/>
</dbReference>
<dbReference type="Gene3D" id="2.40.50.140">
    <property type="entry name" value="Nucleic acid-binding proteins"/>
    <property type="match status" value="1"/>
</dbReference>
<keyword evidence="7" id="KW-0812">Transmembrane</keyword>
<comment type="similarity">
    <text evidence="5">Belongs to the class I-like SAM-binding methyltransferase superfamily. RNA M5U methyltransferase family.</text>
</comment>
<keyword evidence="4" id="KW-0411">Iron-sulfur</keyword>
<comment type="caution">
    <text evidence="9">The sequence shown here is derived from an EMBL/GenBank/DDBJ whole genome shotgun (WGS) entry which is preliminary data.</text>
</comment>
<dbReference type="InterPro" id="IPR002792">
    <property type="entry name" value="TRAM_dom"/>
</dbReference>
<sequence length="704" mass="78632">MPFRLLAGLSGRYGLGSSEKINRVSSGQVMADTKCFDGVADVFSLDYEGRGVARVHGKTVFIKGALPTEKVSFRVLREKKQFSEAETVEVLKESGERVRPACGYYETCGGCSLQHVSPTAQVALKQRILEEQLERIGRVKSEQILPPIYGSAWHYRDRARLSVSVDKKGRLKMGFQAKKTNEVVDIETCQVLPKHISDVLPMVKLLLQTLSDGGAAVRFVEFFNSRVIILLVLLFMVLLFIFYKQKGTAKTKKTTKAAKASSKKNHHPNQESIEGGSPDWVDQVNQSVSDPDQQDWEWGGSGSAGSTTSVSAQEVDPLTEYQVYKQFGYESKAAESLAGYLNGLNDGAPEKLVHELVGLSLRVGNIDMLTDALERHGSVLSEESLAEYVKAGLMSDQTHLPLRVLAENRLGWSMQEIERQIGEQPDLEEASASAPAMTNDNAGANHAPGVSKRAAIVLGKKEFTDITPEEMGAVIGFVKPEQSAKILKDKVGYETAVQQYNRAIQSSSKPASLIIDALKLDYQHEEISQFAKHLWKLYHSLGQYGRQVKERMLGWGYSLGYHEVFDDLEKGPNENKIREIGLERGYIRPTSLQMKAKYRELVQKDSSIISVNASPADEALKEVESLLMYGQLDLAIGTLEQAVLQYPQESQLYVMLFDLYERVEDWARLEQFLRLLRERVVSLPEEVVLAMSRLLQHVNQHSKK</sequence>
<evidence type="ECO:0000259" key="8">
    <source>
        <dbReference type="PROSITE" id="PS50926"/>
    </source>
</evidence>
<evidence type="ECO:0000256" key="6">
    <source>
        <dbReference type="SAM" id="MobiDB-lite"/>
    </source>
</evidence>
<dbReference type="FunFam" id="2.40.50.140:FF:000097">
    <property type="entry name" value="23S rRNA (uracil(1939)-C(5))-methyltransferase RlmD"/>
    <property type="match status" value="1"/>
</dbReference>
<evidence type="ECO:0000256" key="1">
    <source>
        <dbReference type="ARBA" id="ARBA00022603"/>
    </source>
</evidence>
<dbReference type="eggNOG" id="COG2265">
    <property type="taxonomic scope" value="Bacteria"/>
</dbReference>
<proteinExistence type="inferred from homology"/>
<keyword evidence="7" id="KW-0472">Membrane</keyword>
<keyword evidence="2 5" id="KW-0808">Transferase</keyword>
<dbReference type="SUPFAM" id="SSF53335">
    <property type="entry name" value="S-adenosyl-L-methionine-dependent methyltransferases"/>
    <property type="match status" value="1"/>
</dbReference>
<gene>
    <name evidence="9" type="ORF">NEISICOT_02787</name>
</gene>
<evidence type="ECO:0000256" key="7">
    <source>
        <dbReference type="SAM" id="Phobius"/>
    </source>
</evidence>
<evidence type="ECO:0000313" key="9">
    <source>
        <dbReference type="EMBL" id="EET43432.1"/>
    </source>
</evidence>
<dbReference type="GO" id="GO:0051536">
    <property type="term" value="F:iron-sulfur cluster binding"/>
    <property type="evidence" value="ECO:0007669"/>
    <property type="project" value="UniProtKB-KW"/>
</dbReference>
<dbReference type="InterPro" id="IPR010280">
    <property type="entry name" value="U5_MeTrfase_fam"/>
</dbReference>
<keyword evidence="4" id="KW-0408">Iron</keyword>
<keyword evidence="4" id="KW-0479">Metal-binding</keyword>
<reference evidence="9" key="1">
    <citation type="submission" date="2009-07" db="EMBL/GenBank/DDBJ databases">
        <authorList>
            <person name="Weinstock G."/>
            <person name="Sodergren E."/>
            <person name="Clifton S."/>
            <person name="Fulton L."/>
            <person name="Fulton B."/>
            <person name="Courtney L."/>
            <person name="Fronick C."/>
            <person name="Harrison M."/>
            <person name="Strong C."/>
            <person name="Farmer C."/>
            <person name="Delahaunty K."/>
            <person name="Markovic C."/>
            <person name="Hall O."/>
            <person name="Minx P."/>
            <person name="Tomlinson C."/>
            <person name="Mitreva M."/>
            <person name="Nelson J."/>
            <person name="Hou S."/>
            <person name="Wollam A."/>
            <person name="Pepin K.H."/>
            <person name="Johnson M."/>
            <person name="Bhonagiri V."/>
            <person name="Nash W.E."/>
            <person name="Warren W."/>
            <person name="Chinwalla A."/>
            <person name="Mardis E.R."/>
            <person name="Wilson R.K."/>
        </authorList>
    </citation>
    <scope>NUCLEOTIDE SEQUENCE [LARGE SCALE GENOMIC DNA]</scope>
    <source>
        <strain evidence="9">ATCC 29256</strain>
    </source>
</reference>
<dbReference type="PROSITE" id="PS50926">
    <property type="entry name" value="TRAM"/>
    <property type="match status" value="1"/>
</dbReference>
<dbReference type="Proteomes" id="UP000005365">
    <property type="component" value="Unassembled WGS sequence"/>
</dbReference>
<evidence type="ECO:0000313" key="10">
    <source>
        <dbReference type="Proteomes" id="UP000005365"/>
    </source>
</evidence>
<evidence type="ECO:0000256" key="5">
    <source>
        <dbReference type="PROSITE-ProRule" id="PRU01024"/>
    </source>
</evidence>
<dbReference type="STRING" id="490.A6J88_04960"/>
<dbReference type="InterPro" id="IPR012340">
    <property type="entry name" value="NA-bd_OB-fold"/>
</dbReference>
<evidence type="ECO:0000256" key="4">
    <source>
        <dbReference type="ARBA" id="ARBA00023014"/>
    </source>
</evidence>
<name>C6M8B8_NEISI</name>
<feature type="region of interest" description="Disordered" evidence="6">
    <location>
        <begin position="254"/>
        <end position="313"/>
    </location>
</feature>
<dbReference type="Gene3D" id="2.40.50.1070">
    <property type="match status" value="1"/>
</dbReference>
<dbReference type="InterPro" id="IPR029063">
    <property type="entry name" value="SAM-dependent_MTases_sf"/>
</dbReference>
<dbReference type="AlphaFoldDB" id="C6M8B8"/>
<keyword evidence="1 5" id="KW-0489">Methyltransferase</keyword>
<organism evidence="9 10">
    <name type="scientific">Neisseria sicca ATCC 29256</name>
    <dbReference type="NCBI Taxonomy" id="547045"/>
    <lineage>
        <taxon>Bacteria</taxon>
        <taxon>Pseudomonadati</taxon>
        <taxon>Pseudomonadota</taxon>
        <taxon>Betaproteobacteria</taxon>
        <taxon>Neisseriales</taxon>
        <taxon>Neisseriaceae</taxon>
        <taxon>Neisseria</taxon>
    </lineage>
</organism>
<feature type="domain" description="TRAM" evidence="8">
    <location>
        <begin position="23"/>
        <end position="89"/>
    </location>
</feature>
<dbReference type="eggNOG" id="COG3170">
    <property type="taxonomic scope" value="Bacteria"/>
</dbReference>
<dbReference type="GO" id="GO:0070475">
    <property type="term" value="P:rRNA base methylation"/>
    <property type="evidence" value="ECO:0007669"/>
    <property type="project" value="TreeGrafter"/>
</dbReference>
<keyword evidence="7" id="KW-1133">Transmembrane helix</keyword>
<feature type="transmembrane region" description="Helical" evidence="7">
    <location>
        <begin position="227"/>
        <end position="243"/>
    </location>
</feature>
<protein>
    <recommendedName>
        <fullName evidence="8">TRAM domain-containing protein</fullName>
    </recommendedName>
</protein>
<keyword evidence="10" id="KW-1185">Reference proteome</keyword>
<feature type="compositionally biased region" description="Basic residues" evidence="6">
    <location>
        <begin position="254"/>
        <end position="267"/>
    </location>
</feature>
<dbReference type="PANTHER" id="PTHR11061">
    <property type="entry name" value="RNA M5U METHYLTRANSFERASE"/>
    <property type="match status" value="1"/>
</dbReference>
<dbReference type="EMBL" id="ACKO02000020">
    <property type="protein sequence ID" value="EET43432.1"/>
    <property type="molecule type" value="Genomic_DNA"/>
</dbReference>
<dbReference type="PANTHER" id="PTHR11061:SF30">
    <property type="entry name" value="TRNA (URACIL(54)-C(5))-METHYLTRANSFERASE"/>
    <property type="match status" value="1"/>
</dbReference>
<dbReference type="GO" id="GO:0070041">
    <property type="term" value="F:rRNA (uridine-C5-)-methyltransferase activity"/>
    <property type="evidence" value="ECO:0007669"/>
    <property type="project" value="TreeGrafter"/>
</dbReference>
<dbReference type="Gene3D" id="3.40.50.150">
    <property type="entry name" value="Vaccinia Virus protein VP39"/>
    <property type="match status" value="1"/>
</dbReference>